<organism evidence="2 3">
    <name type="scientific">Endocarpon pusillum</name>
    <dbReference type="NCBI Taxonomy" id="364733"/>
    <lineage>
        <taxon>Eukaryota</taxon>
        <taxon>Fungi</taxon>
        <taxon>Dikarya</taxon>
        <taxon>Ascomycota</taxon>
        <taxon>Pezizomycotina</taxon>
        <taxon>Eurotiomycetes</taxon>
        <taxon>Chaetothyriomycetidae</taxon>
        <taxon>Verrucariales</taxon>
        <taxon>Verrucariaceae</taxon>
        <taxon>Endocarpon</taxon>
    </lineage>
</organism>
<evidence type="ECO:0000256" key="1">
    <source>
        <dbReference type="SAM" id="MobiDB-lite"/>
    </source>
</evidence>
<gene>
    <name evidence="2" type="ORF">GJ744_007420</name>
</gene>
<proteinExistence type="predicted"/>
<reference evidence="2" key="1">
    <citation type="submission" date="2020-02" db="EMBL/GenBank/DDBJ databases">
        <authorList>
            <person name="Palmer J.M."/>
        </authorList>
    </citation>
    <scope>NUCLEOTIDE SEQUENCE</scope>
    <source>
        <strain evidence="2">EPUS1.4</strain>
        <tissue evidence="2">Thallus</tissue>
    </source>
</reference>
<evidence type="ECO:0000313" key="2">
    <source>
        <dbReference type="EMBL" id="KAF7509909.1"/>
    </source>
</evidence>
<feature type="compositionally biased region" description="Polar residues" evidence="1">
    <location>
        <begin position="140"/>
        <end position="158"/>
    </location>
</feature>
<dbReference type="AlphaFoldDB" id="A0A8H7AKP1"/>
<protein>
    <submittedName>
        <fullName evidence="2">Uncharacterized protein</fullName>
    </submittedName>
</protein>
<dbReference type="EMBL" id="JAACFV010000036">
    <property type="protein sequence ID" value="KAF7509909.1"/>
    <property type="molecule type" value="Genomic_DNA"/>
</dbReference>
<dbReference type="Proteomes" id="UP000606974">
    <property type="component" value="Unassembled WGS sequence"/>
</dbReference>
<comment type="caution">
    <text evidence="2">The sequence shown here is derived from an EMBL/GenBank/DDBJ whole genome shotgun (WGS) entry which is preliminary data.</text>
</comment>
<keyword evidence="3" id="KW-1185">Reference proteome</keyword>
<accession>A0A8H7AKP1</accession>
<name>A0A8H7AKP1_9EURO</name>
<feature type="region of interest" description="Disordered" evidence="1">
    <location>
        <begin position="130"/>
        <end position="158"/>
    </location>
</feature>
<sequence length="249" mass="28669">MCQIVRFKWCRAPNAPQNPPPDQVEECSHKRRLDAEYKGGDATALHALRHHEKDTICDVTVRIEMRRETVFHKSTMIGCPQVADLTNDLRGYFHQRPTIQVRLRKQHPKELHPKSAVSIDVCLRRATRKGHPSKMRKVGLSNTRSNRPSPSDVQTSNLHVSDLQVSNLRASKLRFPELRLSKPCQLIIKLHQRLKLHEIVKLNLDKDKAQSRPEEKHAGRIILSKARFSKDRAFGVLIKRFTEGIDVVN</sequence>
<evidence type="ECO:0000313" key="3">
    <source>
        <dbReference type="Proteomes" id="UP000606974"/>
    </source>
</evidence>